<dbReference type="GO" id="GO:0016757">
    <property type="term" value="F:glycosyltransferase activity"/>
    <property type="evidence" value="ECO:0007669"/>
    <property type="project" value="UniProtKB-KW"/>
</dbReference>
<evidence type="ECO:0000256" key="1">
    <source>
        <dbReference type="ARBA" id="ARBA00022676"/>
    </source>
</evidence>
<dbReference type="EMBL" id="AZDJ01000030">
    <property type="protein sequence ID" value="KRK71072.1"/>
    <property type="molecule type" value="Genomic_DNA"/>
</dbReference>
<keyword evidence="2 4" id="KW-0808">Transferase</keyword>
<dbReference type="OrthoDB" id="9765175at2"/>
<dbReference type="RefSeq" id="WP_056951779.1">
    <property type="nucleotide sequence ID" value="NZ_AZDJ01000030.1"/>
</dbReference>
<evidence type="ECO:0000313" key="4">
    <source>
        <dbReference type="EMBL" id="KRK71072.1"/>
    </source>
</evidence>
<feature type="domain" description="Glycosyl transferase family 1" evidence="3">
    <location>
        <begin position="300"/>
        <end position="430"/>
    </location>
</feature>
<evidence type="ECO:0000256" key="2">
    <source>
        <dbReference type="ARBA" id="ARBA00022679"/>
    </source>
</evidence>
<reference evidence="4 5" key="1">
    <citation type="journal article" date="2015" name="Genome Announc.">
        <title>Expanding the biotechnology potential of lactobacilli through comparative genomics of 213 strains and associated genera.</title>
        <authorList>
            <person name="Sun Z."/>
            <person name="Harris H.M."/>
            <person name="McCann A."/>
            <person name="Guo C."/>
            <person name="Argimon S."/>
            <person name="Zhang W."/>
            <person name="Yang X."/>
            <person name="Jeffery I.B."/>
            <person name="Cooney J.C."/>
            <person name="Kagawa T.F."/>
            <person name="Liu W."/>
            <person name="Song Y."/>
            <person name="Salvetti E."/>
            <person name="Wrobel A."/>
            <person name="Rasinkangas P."/>
            <person name="Parkhill J."/>
            <person name="Rea M.C."/>
            <person name="O'Sullivan O."/>
            <person name="Ritari J."/>
            <person name="Douillard F.P."/>
            <person name="Paul Ross R."/>
            <person name="Yang R."/>
            <person name="Briner A.E."/>
            <person name="Felis G.E."/>
            <person name="de Vos W.M."/>
            <person name="Barrangou R."/>
            <person name="Klaenhammer T.R."/>
            <person name="Caufield P.W."/>
            <person name="Cui Y."/>
            <person name="Zhang H."/>
            <person name="O'Toole P.W."/>
        </authorList>
    </citation>
    <scope>NUCLEOTIDE SEQUENCE [LARGE SCALE GENOMIC DNA]</scope>
    <source>
        <strain evidence="4 5">JCM 17158</strain>
    </source>
</reference>
<proteinExistence type="predicted"/>
<keyword evidence="1" id="KW-0328">Glycosyltransferase</keyword>
<protein>
    <submittedName>
        <fullName evidence="4">Glycosyltransferase</fullName>
    </submittedName>
</protein>
<dbReference type="InterPro" id="IPR001296">
    <property type="entry name" value="Glyco_trans_1"/>
</dbReference>
<dbReference type="PATRIC" id="fig|1291734.4.peg.265"/>
<evidence type="ECO:0000259" key="3">
    <source>
        <dbReference type="Pfam" id="PF00534"/>
    </source>
</evidence>
<organism evidence="4 5">
    <name type="scientific">Lacticaseibacillus nasuensis JCM 17158</name>
    <dbReference type="NCBI Taxonomy" id="1291734"/>
    <lineage>
        <taxon>Bacteria</taxon>
        <taxon>Bacillati</taxon>
        <taxon>Bacillota</taxon>
        <taxon>Bacilli</taxon>
        <taxon>Lactobacillales</taxon>
        <taxon>Lactobacillaceae</taxon>
        <taxon>Lacticaseibacillus</taxon>
    </lineage>
</organism>
<dbReference type="SUPFAM" id="SSF53756">
    <property type="entry name" value="UDP-Glycosyltransferase/glycogen phosphorylase"/>
    <property type="match status" value="1"/>
</dbReference>
<sequence length="478" mass="52948">MNFFVNAAMGLGNSGVEHAEFYRAARFEQAKLPYRFVFLDLIKELRAATAKWQLADERVLNLWEYCVFGGDYLTTGAAPTQAETSDLIIDNTDTHRLRTTVTDTGMRIVEHLVKYPDQHHPDNPVLLVGTSRIELFAPNGERKVMFELLDDVNRGSVLTNIHLFAERGQHRFFQNAVTLYQYFFAQLAAAYPGPSNWLIDRGENTDEALVSARPANSHLLYMVHADQLADRDDVRYPLWNNHYEYLLDHLTEFDRVVVATELQRQDLLVDFPTAGARVVAIPVGGVSDAAPAPRPARAAGPLRLITASRLASEKHIDLAIRAVAAQHDSGQAVTFDIYGAGGEESKLRDLIKELKADDYIQLKGLSNTLATVYPQYDAFISASFSEGFGLTYIEALNAGLPVITLKARFGALALIQDGVNGFLQDFKRDDADYTVAQLQAGLTRAAASDLAGMATRASVANYQDHVIAAKWRTLIDAL</sequence>
<dbReference type="STRING" id="1291734.FD02_GL000257"/>
<evidence type="ECO:0000313" key="5">
    <source>
        <dbReference type="Proteomes" id="UP000051804"/>
    </source>
</evidence>
<gene>
    <name evidence="4" type="ORF">FD02_GL000257</name>
</gene>
<keyword evidence="5" id="KW-1185">Reference proteome</keyword>
<dbReference type="PANTHER" id="PTHR12526:SF629">
    <property type="entry name" value="TEICHURONIC ACID BIOSYNTHESIS GLYCOSYLTRANSFERASE TUAH-RELATED"/>
    <property type="match status" value="1"/>
</dbReference>
<accession>A0A0R1JI74</accession>
<comment type="caution">
    <text evidence="4">The sequence shown here is derived from an EMBL/GenBank/DDBJ whole genome shotgun (WGS) entry which is preliminary data.</text>
</comment>
<name>A0A0R1JI74_9LACO</name>
<dbReference type="Proteomes" id="UP000051804">
    <property type="component" value="Unassembled WGS sequence"/>
</dbReference>
<dbReference type="PANTHER" id="PTHR12526">
    <property type="entry name" value="GLYCOSYLTRANSFERASE"/>
    <property type="match status" value="1"/>
</dbReference>
<dbReference type="Gene3D" id="3.40.50.2000">
    <property type="entry name" value="Glycogen Phosphorylase B"/>
    <property type="match status" value="2"/>
</dbReference>
<dbReference type="Pfam" id="PF00534">
    <property type="entry name" value="Glycos_transf_1"/>
    <property type="match status" value="1"/>
</dbReference>
<dbReference type="AlphaFoldDB" id="A0A0R1JI74"/>